<evidence type="ECO:0000313" key="1">
    <source>
        <dbReference type="EMBL" id="KAH6939902.1"/>
    </source>
</evidence>
<evidence type="ECO:0000313" key="2">
    <source>
        <dbReference type="Proteomes" id="UP000821845"/>
    </source>
</evidence>
<dbReference type="EMBL" id="CM023482">
    <property type="protein sequence ID" value="KAH6939902.1"/>
    <property type="molecule type" value="Genomic_DNA"/>
</dbReference>
<accession>A0ACB7SXE0</accession>
<organism evidence="1 2">
    <name type="scientific">Hyalomma asiaticum</name>
    <name type="common">Tick</name>
    <dbReference type="NCBI Taxonomy" id="266040"/>
    <lineage>
        <taxon>Eukaryota</taxon>
        <taxon>Metazoa</taxon>
        <taxon>Ecdysozoa</taxon>
        <taxon>Arthropoda</taxon>
        <taxon>Chelicerata</taxon>
        <taxon>Arachnida</taxon>
        <taxon>Acari</taxon>
        <taxon>Parasitiformes</taxon>
        <taxon>Ixodida</taxon>
        <taxon>Ixodoidea</taxon>
        <taxon>Ixodidae</taxon>
        <taxon>Hyalomminae</taxon>
        <taxon>Hyalomma</taxon>
    </lineage>
</organism>
<name>A0ACB7SXE0_HYAAI</name>
<protein>
    <submittedName>
        <fullName evidence="1">Uncharacterized protein</fullName>
    </submittedName>
</protein>
<comment type="caution">
    <text evidence="1">The sequence shown here is derived from an EMBL/GenBank/DDBJ whole genome shotgun (WGS) entry which is preliminary data.</text>
</comment>
<sequence length="85" mass="9390">MDDVNVFVAVLCVKKKIITLARTLHAYDQLVEAINEKSLYDPVETDVQLASVFIETTPVVAKALTMRNCTSDGPGIFLNITRALH</sequence>
<gene>
    <name evidence="1" type="ORF">HPB50_022021</name>
</gene>
<reference evidence="1" key="1">
    <citation type="submission" date="2020-05" db="EMBL/GenBank/DDBJ databases">
        <title>Large-scale comparative analyses of tick genomes elucidate their genetic diversity and vector capacities.</title>
        <authorList>
            <person name="Jia N."/>
            <person name="Wang J."/>
            <person name="Shi W."/>
            <person name="Du L."/>
            <person name="Sun Y."/>
            <person name="Zhan W."/>
            <person name="Jiang J."/>
            <person name="Wang Q."/>
            <person name="Zhang B."/>
            <person name="Ji P."/>
            <person name="Sakyi L.B."/>
            <person name="Cui X."/>
            <person name="Yuan T."/>
            <person name="Jiang B."/>
            <person name="Yang W."/>
            <person name="Lam T.T.-Y."/>
            <person name="Chang Q."/>
            <person name="Ding S."/>
            <person name="Wang X."/>
            <person name="Zhu J."/>
            <person name="Ruan X."/>
            <person name="Zhao L."/>
            <person name="Wei J."/>
            <person name="Que T."/>
            <person name="Du C."/>
            <person name="Cheng J."/>
            <person name="Dai P."/>
            <person name="Han X."/>
            <person name="Huang E."/>
            <person name="Gao Y."/>
            <person name="Liu J."/>
            <person name="Shao H."/>
            <person name="Ye R."/>
            <person name="Li L."/>
            <person name="Wei W."/>
            <person name="Wang X."/>
            <person name="Wang C."/>
            <person name="Yang T."/>
            <person name="Huo Q."/>
            <person name="Li W."/>
            <person name="Guo W."/>
            <person name="Chen H."/>
            <person name="Zhou L."/>
            <person name="Ni X."/>
            <person name="Tian J."/>
            <person name="Zhou Y."/>
            <person name="Sheng Y."/>
            <person name="Liu T."/>
            <person name="Pan Y."/>
            <person name="Xia L."/>
            <person name="Li J."/>
            <person name="Zhao F."/>
            <person name="Cao W."/>
        </authorList>
    </citation>
    <scope>NUCLEOTIDE SEQUENCE</scope>
    <source>
        <strain evidence="1">Hyas-2018</strain>
    </source>
</reference>
<keyword evidence="2" id="KW-1185">Reference proteome</keyword>
<proteinExistence type="predicted"/>
<dbReference type="Proteomes" id="UP000821845">
    <property type="component" value="Chromosome 2"/>
</dbReference>